<dbReference type="Pfam" id="PF02594">
    <property type="entry name" value="DUF167"/>
    <property type="match status" value="1"/>
</dbReference>
<evidence type="ECO:0000313" key="3">
    <source>
        <dbReference type="EMBL" id="QKJ25163.1"/>
    </source>
</evidence>
<dbReference type="Gene3D" id="3.30.1200.10">
    <property type="entry name" value="YggU-like"/>
    <property type="match status" value="1"/>
</dbReference>
<sequence length="78" mass="8508">MRLKVRVKPGSKSGDRVVPGAEYLDVFLREKPVDGKANEALVRILAGYFDVPRESVRIVTGASARIKTVEIEKPAEAG</sequence>
<evidence type="ECO:0000256" key="1">
    <source>
        <dbReference type="ARBA" id="ARBA00010364"/>
    </source>
</evidence>
<keyword evidence="4" id="KW-1185">Reference proteome</keyword>
<dbReference type="SUPFAM" id="SSF69786">
    <property type="entry name" value="YggU-like"/>
    <property type="match status" value="1"/>
</dbReference>
<name>A0A7D4Q4L4_9MICO</name>
<accession>A0A7D4Q4L4</accession>
<dbReference type="GO" id="GO:0005737">
    <property type="term" value="C:cytoplasm"/>
    <property type="evidence" value="ECO:0007669"/>
    <property type="project" value="TreeGrafter"/>
</dbReference>
<evidence type="ECO:0000313" key="4">
    <source>
        <dbReference type="Proteomes" id="UP000501003"/>
    </source>
</evidence>
<dbReference type="HAMAP" id="MF_00634">
    <property type="entry name" value="UPF0235"/>
    <property type="match status" value="1"/>
</dbReference>
<dbReference type="Proteomes" id="UP000501003">
    <property type="component" value="Chromosome"/>
</dbReference>
<dbReference type="PANTHER" id="PTHR13420">
    <property type="entry name" value="UPF0235 PROTEIN C15ORF40"/>
    <property type="match status" value="1"/>
</dbReference>
<dbReference type="SMART" id="SM01152">
    <property type="entry name" value="DUF167"/>
    <property type="match status" value="1"/>
</dbReference>
<dbReference type="InterPro" id="IPR036591">
    <property type="entry name" value="YggU-like_sf"/>
</dbReference>
<dbReference type="RefSeq" id="WP_173493460.1">
    <property type="nucleotide sequence ID" value="NZ_CP054056.1"/>
</dbReference>
<reference evidence="3 4" key="1">
    <citation type="submission" date="2020-05" db="EMBL/GenBank/DDBJ databases">
        <title>Aquirufa sp. strain 15G-AUS-rot a new Aquirufa species.</title>
        <authorList>
            <person name="Pitt A."/>
            <person name="Hahn M.W."/>
        </authorList>
    </citation>
    <scope>NUCLEOTIDE SEQUENCE [LARGE SCALE GENOMIC DNA]</scope>
    <source>
        <strain evidence="3 4">15G-AUS-rot</strain>
    </source>
</reference>
<evidence type="ECO:0000256" key="2">
    <source>
        <dbReference type="HAMAP-Rule" id="MF_00634"/>
    </source>
</evidence>
<dbReference type="EMBL" id="CP054056">
    <property type="protein sequence ID" value="QKJ25163.1"/>
    <property type="molecule type" value="Genomic_DNA"/>
</dbReference>
<dbReference type="InterPro" id="IPR003746">
    <property type="entry name" value="DUF167"/>
</dbReference>
<gene>
    <name evidence="3" type="ORF">HRU87_02945</name>
</gene>
<dbReference type="NCBIfam" id="TIGR00251">
    <property type="entry name" value="DUF167 family protein"/>
    <property type="match status" value="1"/>
</dbReference>
<organism evidence="3 4">
    <name type="scientific">Aquiluna borgnonia</name>
    <dbReference type="NCBI Taxonomy" id="2499157"/>
    <lineage>
        <taxon>Bacteria</taxon>
        <taxon>Bacillati</taxon>
        <taxon>Actinomycetota</taxon>
        <taxon>Actinomycetes</taxon>
        <taxon>Micrococcales</taxon>
        <taxon>Microbacteriaceae</taxon>
        <taxon>Luna cluster</taxon>
        <taxon>Luna-1 subcluster</taxon>
        <taxon>Aquiluna</taxon>
    </lineage>
</organism>
<comment type="similarity">
    <text evidence="1 2">Belongs to the UPF0235 family.</text>
</comment>
<dbReference type="KEGG" id="aqg:HRU87_02945"/>
<dbReference type="PANTHER" id="PTHR13420:SF7">
    <property type="entry name" value="UPF0235 PROTEIN C15ORF40"/>
    <property type="match status" value="1"/>
</dbReference>
<proteinExistence type="inferred from homology"/>
<protein>
    <recommendedName>
        <fullName evidence="2">UPF0235 protein HRU87_02945</fullName>
    </recommendedName>
</protein>
<dbReference type="AlphaFoldDB" id="A0A7D4Q4L4"/>